<evidence type="ECO:0000256" key="11">
    <source>
        <dbReference type="SAM" id="MobiDB-lite"/>
    </source>
</evidence>
<comment type="subcellular location">
    <subcellularLocation>
        <location evidence="1">Golgi apparatus membrane</location>
        <topology evidence="1">Single-pass type IV membrane protein</topology>
    </subcellularLocation>
</comment>
<feature type="coiled-coil region" evidence="10">
    <location>
        <begin position="114"/>
        <end position="180"/>
    </location>
</feature>
<feature type="compositionally biased region" description="Low complexity" evidence="11">
    <location>
        <begin position="562"/>
        <end position="573"/>
    </location>
</feature>
<feature type="domain" description="Cux N-terminal" evidence="14">
    <location>
        <begin position="1"/>
        <end position="114"/>
    </location>
</feature>
<feature type="transmembrane region" description="Helical" evidence="12">
    <location>
        <begin position="629"/>
        <end position="650"/>
    </location>
</feature>
<evidence type="ECO:0000256" key="5">
    <source>
        <dbReference type="ARBA" id="ARBA00022692"/>
    </source>
</evidence>
<name>K0KPA3_WICCF</name>
<dbReference type="InterPro" id="IPR057476">
    <property type="entry name" value="Cux_N"/>
</dbReference>
<keyword evidence="16" id="KW-1185">Reference proteome</keyword>
<evidence type="ECO:0000259" key="13">
    <source>
        <dbReference type="Pfam" id="PF08172"/>
    </source>
</evidence>
<dbReference type="HOGENOM" id="CLU_016758_0_0_1"/>
<evidence type="ECO:0000256" key="7">
    <source>
        <dbReference type="ARBA" id="ARBA00023034"/>
    </source>
</evidence>
<evidence type="ECO:0000256" key="2">
    <source>
        <dbReference type="ARBA" id="ARBA00006415"/>
    </source>
</evidence>
<accession>K0KPA3</accession>
<keyword evidence="7" id="KW-0333">Golgi apparatus</keyword>
<evidence type="ECO:0000256" key="10">
    <source>
        <dbReference type="SAM" id="Coils"/>
    </source>
</evidence>
<evidence type="ECO:0000259" key="14">
    <source>
        <dbReference type="Pfam" id="PF25398"/>
    </source>
</evidence>
<feature type="region of interest" description="Disordered" evidence="11">
    <location>
        <begin position="465"/>
        <end position="499"/>
    </location>
</feature>
<keyword evidence="9 12" id="KW-0472">Membrane</keyword>
<dbReference type="Pfam" id="PF08172">
    <property type="entry name" value="CASP_C"/>
    <property type="match status" value="1"/>
</dbReference>
<dbReference type="Proteomes" id="UP000009328">
    <property type="component" value="Unassembled WGS sequence"/>
</dbReference>
<dbReference type="eggNOG" id="KOG0963">
    <property type="taxonomic scope" value="Eukaryota"/>
</dbReference>
<feature type="coiled-coil region" evidence="10">
    <location>
        <begin position="233"/>
        <end position="267"/>
    </location>
</feature>
<organism evidence="15 16">
    <name type="scientific">Wickerhamomyces ciferrii (strain ATCC 14091 / BCRC 22168 / CBS 111 / JCM 3599 / NBRC 0793 / NRRL Y-1031 F-60-10)</name>
    <name type="common">Yeast</name>
    <name type="synonym">Pichia ciferrii</name>
    <dbReference type="NCBI Taxonomy" id="1206466"/>
    <lineage>
        <taxon>Eukaryota</taxon>
        <taxon>Fungi</taxon>
        <taxon>Dikarya</taxon>
        <taxon>Ascomycota</taxon>
        <taxon>Saccharomycotina</taxon>
        <taxon>Saccharomycetes</taxon>
        <taxon>Phaffomycetales</taxon>
        <taxon>Wickerhamomycetaceae</taxon>
        <taxon>Wickerhamomyces</taxon>
    </lineage>
</organism>
<feature type="coiled-coil region" evidence="10">
    <location>
        <begin position="313"/>
        <end position="340"/>
    </location>
</feature>
<evidence type="ECO:0000256" key="1">
    <source>
        <dbReference type="ARBA" id="ARBA00004409"/>
    </source>
</evidence>
<feature type="coiled-coil region" evidence="10">
    <location>
        <begin position="394"/>
        <end position="442"/>
    </location>
</feature>
<dbReference type="PANTHER" id="PTHR14043:SF2">
    <property type="entry name" value="HOMEOBOX PROTEIN CUT"/>
    <property type="match status" value="1"/>
</dbReference>
<evidence type="ECO:0000256" key="4">
    <source>
        <dbReference type="ARBA" id="ARBA00022448"/>
    </source>
</evidence>
<gene>
    <name evidence="15" type="ORF">BN7_2514</name>
</gene>
<reference evidence="15 16" key="1">
    <citation type="journal article" date="2012" name="Eukaryot. Cell">
        <title>Draft genome sequence of Wickerhamomyces ciferrii NRRL Y-1031 F-60-10.</title>
        <authorList>
            <person name="Schneider J."/>
            <person name="Andrea H."/>
            <person name="Blom J."/>
            <person name="Jaenicke S."/>
            <person name="Ruckert C."/>
            <person name="Schorsch C."/>
            <person name="Szczepanowski R."/>
            <person name="Farwick M."/>
            <person name="Goesmann A."/>
            <person name="Puhler A."/>
            <person name="Schaffer S."/>
            <person name="Tauch A."/>
            <person name="Kohler T."/>
            <person name="Brinkrolf K."/>
        </authorList>
    </citation>
    <scope>NUCLEOTIDE SEQUENCE [LARGE SCALE GENOMIC DNA]</scope>
    <source>
        <strain evidence="16">ATCC 14091 / BCRC 22168 / CBS 111 / JCM 3599 / NBRC 0793 / NRRL Y-1031 F-60-10</strain>
    </source>
</reference>
<dbReference type="InterPro" id="IPR012955">
    <property type="entry name" value="CASP_C"/>
</dbReference>
<dbReference type="Pfam" id="PF25398">
    <property type="entry name" value="CUX1_N"/>
    <property type="match status" value="1"/>
</dbReference>
<evidence type="ECO:0000256" key="6">
    <source>
        <dbReference type="ARBA" id="ARBA00022989"/>
    </source>
</evidence>
<feature type="region of interest" description="Disordered" evidence="11">
    <location>
        <begin position="354"/>
        <end position="385"/>
    </location>
</feature>
<feature type="compositionally biased region" description="Acidic residues" evidence="11">
    <location>
        <begin position="358"/>
        <end position="376"/>
    </location>
</feature>
<evidence type="ECO:0000256" key="12">
    <source>
        <dbReference type="SAM" id="Phobius"/>
    </source>
</evidence>
<proteinExistence type="inferred from homology"/>
<keyword evidence="8 10" id="KW-0175">Coiled coil</keyword>
<evidence type="ECO:0000256" key="3">
    <source>
        <dbReference type="ARBA" id="ARBA00018691"/>
    </source>
</evidence>
<protein>
    <recommendedName>
        <fullName evidence="3">Protein CASP</fullName>
    </recommendedName>
</protein>
<evidence type="ECO:0000256" key="8">
    <source>
        <dbReference type="ARBA" id="ARBA00023054"/>
    </source>
</evidence>
<feature type="region of interest" description="Disordered" evidence="11">
    <location>
        <begin position="559"/>
        <end position="582"/>
    </location>
</feature>
<evidence type="ECO:0000313" key="15">
    <source>
        <dbReference type="EMBL" id="CCH42968.1"/>
    </source>
</evidence>
<feature type="domain" description="CASP C-terminal" evidence="13">
    <location>
        <begin position="418"/>
        <end position="651"/>
    </location>
</feature>
<feature type="compositionally biased region" description="Polar residues" evidence="11">
    <location>
        <begin position="478"/>
        <end position="499"/>
    </location>
</feature>
<dbReference type="EMBL" id="CAIF01000058">
    <property type="protein sequence ID" value="CCH42968.1"/>
    <property type="molecule type" value="Genomic_DNA"/>
</dbReference>
<comment type="similarity">
    <text evidence="2">Belongs to the CASP family.</text>
</comment>
<evidence type="ECO:0000256" key="9">
    <source>
        <dbReference type="ARBA" id="ARBA00023136"/>
    </source>
</evidence>
<keyword evidence="6 12" id="KW-1133">Transmembrane helix</keyword>
<comment type="caution">
    <text evidence="15">The sequence shown here is derived from an EMBL/GenBank/DDBJ whole genome shotgun (WGS) entry which is preliminary data.</text>
</comment>
<dbReference type="AlphaFoldDB" id="K0KPA3"/>
<dbReference type="STRING" id="1206466.K0KPA3"/>
<dbReference type="GO" id="GO:0006891">
    <property type="term" value="P:intra-Golgi vesicle-mediated transport"/>
    <property type="evidence" value="ECO:0007669"/>
    <property type="project" value="InterPro"/>
</dbReference>
<keyword evidence="5 12" id="KW-0812">Transmembrane</keyword>
<dbReference type="FunCoup" id="K0KPA3">
    <property type="interactions" value="269"/>
</dbReference>
<keyword evidence="4" id="KW-0813">Transport</keyword>
<feature type="coiled-coil region" evidence="10">
    <location>
        <begin position="516"/>
        <end position="550"/>
    </location>
</feature>
<evidence type="ECO:0000313" key="16">
    <source>
        <dbReference type="Proteomes" id="UP000009328"/>
    </source>
</evidence>
<dbReference type="GO" id="GO:0000139">
    <property type="term" value="C:Golgi membrane"/>
    <property type="evidence" value="ECO:0007669"/>
    <property type="project" value="UniProtKB-SubCell"/>
</dbReference>
<dbReference type="InParanoid" id="K0KPA3"/>
<dbReference type="PANTHER" id="PTHR14043">
    <property type="entry name" value="CCAAT DISPLACEMENT PROTEIN-RELATED"/>
    <property type="match status" value="1"/>
</dbReference>
<sequence length="675" mass="77862">MSTQSTFEKALLHWSEVNLPQLQQSLDDPATQIHQTQEETLSSRKTLAQRTKEFKKLEEDSKLKEIKPLLKLYQTEIDTLTERAKLSEGAFFNVYRAISELPDPKPLLEVSLDSVLVAQEVDSLKKENENLRDELLKYADYEQLKQRLLRSEEQNVEQLNNKLKLKEEELKGEFEEKESNWNEKEINYQKQIDSFQKQIIDLKTQNEVDGLRLQNQASIDFDDSGNSVKNEDLEFIKRENENVHLRNLQLEKRNQDLSKELKIIKSDSAQKEVQYANESKINQLESENATLVAKLDYESRSFETKQQKSSTVINSYKRDIDQLNNELKNLKIKMNSFKDYDDLKHELNTLRTIAFGSNDDDQDDQDQDQDDEELGDEPIKSSSSGLDEILVSRNKKLTNEITKFRSKHEELNEKILNLEKLLNKSNNEVTRLVSLNNQLENDLSLFNQSKISDNISMISGVTRNTRAPIPTTRGGRLSPTSSIAGGLDPSTQSNVESESSVLPIITSQRDRFRSRNIELESLLKTKTNQINELKSQLIKLQKQNQELFERTRYLSSYQGSVRRNNTSNNSFTNQSDPERQLEQSYEESLHPLAKFRARETERINSKLGTLERIFLSFAKAILANKTSRLLFLCYCFGLHFLVMIMSIYVMSLYGALTPDVGIVDKSMSGKTQAIP</sequence>